<organism evidence="2 3">
    <name type="scientific">Podospora appendiculata</name>
    <dbReference type="NCBI Taxonomy" id="314037"/>
    <lineage>
        <taxon>Eukaryota</taxon>
        <taxon>Fungi</taxon>
        <taxon>Dikarya</taxon>
        <taxon>Ascomycota</taxon>
        <taxon>Pezizomycotina</taxon>
        <taxon>Sordariomycetes</taxon>
        <taxon>Sordariomycetidae</taxon>
        <taxon>Sordariales</taxon>
        <taxon>Podosporaceae</taxon>
        <taxon>Podospora</taxon>
    </lineage>
</organism>
<accession>A0AAE0X0G6</accession>
<dbReference type="AlphaFoldDB" id="A0AAE0X0G6"/>
<gene>
    <name evidence="2" type="ORF">B0T22DRAFT_470396</name>
</gene>
<dbReference type="Proteomes" id="UP001270362">
    <property type="component" value="Unassembled WGS sequence"/>
</dbReference>
<keyword evidence="3" id="KW-1185">Reference proteome</keyword>
<dbReference type="EMBL" id="JAULSO010000005">
    <property type="protein sequence ID" value="KAK3682130.1"/>
    <property type="molecule type" value="Genomic_DNA"/>
</dbReference>
<protein>
    <recommendedName>
        <fullName evidence="4">Secreted protein</fullName>
    </recommendedName>
</protein>
<feature type="chain" id="PRO_5042290491" description="Secreted protein" evidence="1">
    <location>
        <begin position="20"/>
        <end position="73"/>
    </location>
</feature>
<evidence type="ECO:0008006" key="4">
    <source>
        <dbReference type="Google" id="ProtNLM"/>
    </source>
</evidence>
<reference evidence="2" key="1">
    <citation type="journal article" date="2023" name="Mol. Phylogenet. Evol.">
        <title>Genome-scale phylogeny and comparative genomics of the fungal order Sordariales.</title>
        <authorList>
            <person name="Hensen N."/>
            <person name="Bonometti L."/>
            <person name="Westerberg I."/>
            <person name="Brannstrom I.O."/>
            <person name="Guillou S."/>
            <person name="Cros-Aarteil S."/>
            <person name="Calhoun S."/>
            <person name="Haridas S."/>
            <person name="Kuo A."/>
            <person name="Mondo S."/>
            <person name="Pangilinan J."/>
            <person name="Riley R."/>
            <person name="LaButti K."/>
            <person name="Andreopoulos B."/>
            <person name="Lipzen A."/>
            <person name="Chen C."/>
            <person name="Yan M."/>
            <person name="Daum C."/>
            <person name="Ng V."/>
            <person name="Clum A."/>
            <person name="Steindorff A."/>
            <person name="Ohm R.A."/>
            <person name="Martin F."/>
            <person name="Silar P."/>
            <person name="Natvig D.O."/>
            <person name="Lalanne C."/>
            <person name="Gautier V."/>
            <person name="Ament-Velasquez S.L."/>
            <person name="Kruys A."/>
            <person name="Hutchinson M.I."/>
            <person name="Powell A.J."/>
            <person name="Barry K."/>
            <person name="Miller A.N."/>
            <person name="Grigoriev I.V."/>
            <person name="Debuchy R."/>
            <person name="Gladieux P."/>
            <person name="Hiltunen Thoren M."/>
            <person name="Johannesson H."/>
        </authorList>
    </citation>
    <scope>NUCLEOTIDE SEQUENCE</scope>
    <source>
        <strain evidence="2">CBS 314.62</strain>
    </source>
</reference>
<comment type="caution">
    <text evidence="2">The sequence shown here is derived from an EMBL/GenBank/DDBJ whole genome shotgun (WGS) entry which is preliminary data.</text>
</comment>
<feature type="signal peptide" evidence="1">
    <location>
        <begin position="1"/>
        <end position="19"/>
    </location>
</feature>
<keyword evidence="1" id="KW-0732">Signal</keyword>
<proteinExistence type="predicted"/>
<reference evidence="2" key="2">
    <citation type="submission" date="2023-06" db="EMBL/GenBank/DDBJ databases">
        <authorList>
            <consortium name="Lawrence Berkeley National Laboratory"/>
            <person name="Haridas S."/>
            <person name="Hensen N."/>
            <person name="Bonometti L."/>
            <person name="Westerberg I."/>
            <person name="Brannstrom I.O."/>
            <person name="Guillou S."/>
            <person name="Cros-Aarteil S."/>
            <person name="Calhoun S."/>
            <person name="Kuo A."/>
            <person name="Mondo S."/>
            <person name="Pangilinan J."/>
            <person name="Riley R."/>
            <person name="Labutti K."/>
            <person name="Andreopoulos B."/>
            <person name="Lipzen A."/>
            <person name="Chen C."/>
            <person name="Yanf M."/>
            <person name="Daum C."/>
            <person name="Ng V."/>
            <person name="Clum A."/>
            <person name="Steindorff A."/>
            <person name="Ohm R."/>
            <person name="Martin F."/>
            <person name="Silar P."/>
            <person name="Natvig D."/>
            <person name="Lalanne C."/>
            <person name="Gautier V."/>
            <person name="Ament-Velasquez S.L."/>
            <person name="Kruys A."/>
            <person name="Hutchinson M.I."/>
            <person name="Powell A.J."/>
            <person name="Barry K."/>
            <person name="Miller A.N."/>
            <person name="Grigoriev I.V."/>
            <person name="Debuchy R."/>
            <person name="Gladieux P."/>
            <person name="Thoren M.H."/>
            <person name="Johannesson H."/>
        </authorList>
    </citation>
    <scope>NUCLEOTIDE SEQUENCE</scope>
    <source>
        <strain evidence="2">CBS 314.62</strain>
    </source>
</reference>
<name>A0AAE0X0G6_9PEZI</name>
<evidence type="ECO:0000313" key="3">
    <source>
        <dbReference type="Proteomes" id="UP001270362"/>
    </source>
</evidence>
<sequence length="73" mass="8160">MEYRKLGVCWISGVCLVVGQSVQSRCLGPNTRAAGFWVGASRVQKNPPPLYDRGRCWLGPLLPRWGVAEVLRF</sequence>
<evidence type="ECO:0000256" key="1">
    <source>
        <dbReference type="SAM" id="SignalP"/>
    </source>
</evidence>
<evidence type="ECO:0000313" key="2">
    <source>
        <dbReference type="EMBL" id="KAK3682130.1"/>
    </source>
</evidence>